<evidence type="ECO:0000256" key="1">
    <source>
        <dbReference type="SAM" id="Phobius"/>
    </source>
</evidence>
<feature type="transmembrane region" description="Helical" evidence="1">
    <location>
        <begin position="17"/>
        <end position="37"/>
    </location>
</feature>
<evidence type="ECO:0000313" key="4">
    <source>
        <dbReference type="Proteomes" id="UP000503840"/>
    </source>
</evidence>
<feature type="domain" description="EamA" evidence="2">
    <location>
        <begin position="15"/>
        <end position="149"/>
    </location>
</feature>
<name>A0A7J0BM79_9BACT</name>
<keyword evidence="1" id="KW-0812">Transmembrane</keyword>
<dbReference type="RefSeq" id="WP_174406412.1">
    <property type="nucleotide sequence ID" value="NZ_BLVO01000016.1"/>
</dbReference>
<dbReference type="GO" id="GO:0016020">
    <property type="term" value="C:membrane"/>
    <property type="evidence" value="ECO:0007669"/>
    <property type="project" value="InterPro"/>
</dbReference>
<evidence type="ECO:0000313" key="3">
    <source>
        <dbReference type="EMBL" id="GFM34749.1"/>
    </source>
</evidence>
<comment type="caution">
    <text evidence="3">The sequence shown here is derived from an EMBL/GenBank/DDBJ whole genome shotgun (WGS) entry which is preliminary data.</text>
</comment>
<organism evidence="3 4">
    <name type="scientific">Desulfovibrio subterraneus</name>
    <dbReference type="NCBI Taxonomy" id="2718620"/>
    <lineage>
        <taxon>Bacteria</taxon>
        <taxon>Pseudomonadati</taxon>
        <taxon>Thermodesulfobacteriota</taxon>
        <taxon>Desulfovibrionia</taxon>
        <taxon>Desulfovibrionales</taxon>
        <taxon>Desulfovibrionaceae</taxon>
        <taxon>Desulfovibrio</taxon>
    </lineage>
</organism>
<protein>
    <recommendedName>
        <fullName evidence="2">EamA domain-containing protein</fullName>
    </recommendedName>
</protein>
<dbReference type="EMBL" id="BLVO01000016">
    <property type="protein sequence ID" value="GFM34749.1"/>
    <property type="molecule type" value="Genomic_DNA"/>
</dbReference>
<feature type="transmembrane region" description="Helical" evidence="1">
    <location>
        <begin position="193"/>
        <end position="214"/>
    </location>
</feature>
<feature type="transmembrane region" description="Helical" evidence="1">
    <location>
        <begin position="296"/>
        <end position="315"/>
    </location>
</feature>
<dbReference type="Gene3D" id="1.10.3730.20">
    <property type="match status" value="1"/>
</dbReference>
<dbReference type="AlphaFoldDB" id="A0A7J0BM79"/>
<feature type="transmembrane region" description="Helical" evidence="1">
    <location>
        <begin position="270"/>
        <end position="290"/>
    </location>
</feature>
<gene>
    <name evidence="3" type="ORF">DSM101010T_31140</name>
</gene>
<feature type="transmembrane region" description="Helical" evidence="1">
    <location>
        <begin position="43"/>
        <end position="66"/>
    </location>
</feature>
<feature type="transmembrane region" description="Helical" evidence="1">
    <location>
        <begin position="238"/>
        <end position="258"/>
    </location>
</feature>
<reference evidence="3 4" key="1">
    <citation type="submission" date="2020-05" db="EMBL/GenBank/DDBJ databases">
        <title>Draft genome sequence of Desulfovibrio sp. strain HN2T.</title>
        <authorList>
            <person name="Ueno A."/>
            <person name="Tamazawa S."/>
            <person name="Tamamura S."/>
            <person name="Murakami T."/>
            <person name="Kiyama T."/>
            <person name="Inomata H."/>
            <person name="Amano Y."/>
            <person name="Miyakawa K."/>
            <person name="Tamaki H."/>
            <person name="Naganuma T."/>
            <person name="Kaneko K."/>
        </authorList>
    </citation>
    <scope>NUCLEOTIDE SEQUENCE [LARGE SCALE GENOMIC DNA]</scope>
    <source>
        <strain evidence="3 4">HN2</strain>
    </source>
</reference>
<keyword evidence="4" id="KW-1185">Reference proteome</keyword>
<proteinExistence type="predicted"/>
<keyword evidence="1" id="KW-0472">Membrane</keyword>
<dbReference type="PANTHER" id="PTHR22911">
    <property type="entry name" value="ACYL-MALONYL CONDENSING ENZYME-RELATED"/>
    <property type="match status" value="1"/>
</dbReference>
<dbReference type="Proteomes" id="UP000503840">
    <property type="component" value="Unassembled WGS sequence"/>
</dbReference>
<feature type="transmembrane region" description="Helical" evidence="1">
    <location>
        <begin position="160"/>
        <end position="181"/>
    </location>
</feature>
<evidence type="ECO:0000259" key="2">
    <source>
        <dbReference type="Pfam" id="PF00892"/>
    </source>
</evidence>
<accession>A0A7J0BM79</accession>
<dbReference type="SUPFAM" id="SSF103481">
    <property type="entry name" value="Multidrug resistance efflux transporter EmrE"/>
    <property type="match status" value="2"/>
</dbReference>
<keyword evidence="1" id="KW-1133">Transmembrane helix</keyword>
<feature type="transmembrane region" description="Helical" evidence="1">
    <location>
        <begin position="78"/>
        <end position="96"/>
    </location>
</feature>
<dbReference type="InterPro" id="IPR000620">
    <property type="entry name" value="EamA_dom"/>
</dbReference>
<feature type="transmembrane region" description="Helical" evidence="1">
    <location>
        <begin position="136"/>
        <end position="154"/>
    </location>
</feature>
<feature type="transmembrane region" description="Helical" evidence="1">
    <location>
        <begin position="102"/>
        <end position="127"/>
    </location>
</feature>
<sequence length="341" mass="36065">MGATVVGAAESTAGKGYATAVASAVLLSFTGILIKYIGDTYSLPPMVLAFSRNSIVCAVLLCALLVKGVSVVEPLRRNWRFFVCYGGMLAVFNSMWTTTVILNGAAVGTVLVYCSAAYTVVLGRIFFAEPLDGSKLLAVVMCVAGCVLVADALNAETWRLNALGAGAGIASGLLYAGYSIMGRRAGTRGLQPWVTLLYTFGFAVVFLSLFNLIVGSLKPELGLAATSLTEMAPERLQWGGWFALFVLAAGPTLLGFGLYNVSLCYLPSSIANIILTMEPALTAIVAYWWLGETMTPAQWGGAVLILLGVVVLRLGGMRKRRSAQKWSEAQQGGEAEQVSES</sequence>
<dbReference type="InterPro" id="IPR037185">
    <property type="entry name" value="EmrE-like"/>
</dbReference>
<dbReference type="PANTHER" id="PTHR22911:SF76">
    <property type="entry name" value="EAMA DOMAIN-CONTAINING PROTEIN"/>
    <property type="match status" value="1"/>
</dbReference>
<dbReference type="Pfam" id="PF00892">
    <property type="entry name" value="EamA"/>
    <property type="match status" value="2"/>
</dbReference>
<feature type="domain" description="EamA" evidence="2">
    <location>
        <begin position="164"/>
        <end position="312"/>
    </location>
</feature>